<protein>
    <submittedName>
        <fullName evidence="1">Cytochrome P450</fullName>
    </submittedName>
</protein>
<evidence type="ECO:0000313" key="2">
    <source>
        <dbReference type="Proteomes" id="UP000814128"/>
    </source>
</evidence>
<evidence type="ECO:0000313" key="1">
    <source>
        <dbReference type="EMBL" id="KAI0030894.1"/>
    </source>
</evidence>
<proteinExistence type="predicted"/>
<dbReference type="EMBL" id="MU273601">
    <property type="protein sequence ID" value="KAI0030894.1"/>
    <property type="molecule type" value="Genomic_DNA"/>
</dbReference>
<reference evidence="1" key="1">
    <citation type="submission" date="2021-02" db="EMBL/GenBank/DDBJ databases">
        <authorList>
            <consortium name="DOE Joint Genome Institute"/>
            <person name="Ahrendt S."/>
            <person name="Looney B.P."/>
            <person name="Miyauchi S."/>
            <person name="Morin E."/>
            <person name="Drula E."/>
            <person name="Courty P.E."/>
            <person name="Chicoki N."/>
            <person name="Fauchery L."/>
            <person name="Kohler A."/>
            <person name="Kuo A."/>
            <person name="Labutti K."/>
            <person name="Pangilinan J."/>
            <person name="Lipzen A."/>
            <person name="Riley R."/>
            <person name="Andreopoulos W."/>
            <person name="He G."/>
            <person name="Johnson J."/>
            <person name="Barry K.W."/>
            <person name="Grigoriev I.V."/>
            <person name="Nagy L."/>
            <person name="Hibbett D."/>
            <person name="Henrissat B."/>
            <person name="Matheny P.B."/>
            <person name="Labbe J."/>
            <person name="Martin F."/>
        </authorList>
    </citation>
    <scope>NUCLEOTIDE SEQUENCE</scope>
    <source>
        <strain evidence="1">EC-137</strain>
    </source>
</reference>
<sequence length="548" mass="61950">MTAVFTIFASLAAIAFLPVVTAFLRLVRQRSLWSVPGPKSVSFVSGKCRSLSRYLGPDAIQYQAKLRDEYGRIIRIPGYFGEQILSIADTKALYDIFIKNQDSFEQAEYFRENVRLLFGGPGLFSTLGDAHRKQRKLMNPAFSINHMRRMVPIFRTVTLQLQNIMRANIGNEPTEVDIMEYMGRLALDLITHAGFGHSFHAVEGKDDNYSLAVKKLLPLNARLMLWRPLLPYLTRNIPGYVLRFIADRMPWPALHELIENADIALTTSRRLWEEKKRLHAIGDKSVINEYGEGKDILSIMFRANVGASEEERLSEEELMAQITTFTVAGSDTTSNALSRIFHFLSLHPEVQDKLREELTEACGASGEITYDDLMDLPYLEAVCRETLRLHPPVHLVQRHAREDFVLPLAHSFTDTDDKDKNELFVPRGTTIFANIIGVNQDQGIWGPDAMAWRPERWLSPLPETVAQARVPGVYSNLLTFIGGGRACIGFKFSQLEMKVALAQLIPTFRFTPSEKHEIVWRFGGVVTPSYKGSKSSEPELPMCVSLVS</sequence>
<comment type="caution">
    <text evidence="1">The sequence shown here is derived from an EMBL/GenBank/DDBJ whole genome shotgun (WGS) entry which is preliminary data.</text>
</comment>
<keyword evidence="2" id="KW-1185">Reference proteome</keyword>
<dbReference type="Proteomes" id="UP000814128">
    <property type="component" value="Unassembled WGS sequence"/>
</dbReference>
<name>A0ACB8QGG6_9AGAM</name>
<organism evidence="1 2">
    <name type="scientific">Vararia minispora EC-137</name>
    <dbReference type="NCBI Taxonomy" id="1314806"/>
    <lineage>
        <taxon>Eukaryota</taxon>
        <taxon>Fungi</taxon>
        <taxon>Dikarya</taxon>
        <taxon>Basidiomycota</taxon>
        <taxon>Agaricomycotina</taxon>
        <taxon>Agaricomycetes</taxon>
        <taxon>Russulales</taxon>
        <taxon>Lachnocladiaceae</taxon>
        <taxon>Vararia</taxon>
    </lineage>
</organism>
<accession>A0ACB8QGG6</accession>
<reference evidence="1" key="2">
    <citation type="journal article" date="2022" name="New Phytol.">
        <title>Evolutionary transition to the ectomycorrhizal habit in the genomes of a hyperdiverse lineage of mushroom-forming fungi.</title>
        <authorList>
            <person name="Looney B."/>
            <person name="Miyauchi S."/>
            <person name="Morin E."/>
            <person name="Drula E."/>
            <person name="Courty P.E."/>
            <person name="Kohler A."/>
            <person name="Kuo A."/>
            <person name="LaButti K."/>
            <person name="Pangilinan J."/>
            <person name="Lipzen A."/>
            <person name="Riley R."/>
            <person name="Andreopoulos W."/>
            <person name="He G."/>
            <person name="Johnson J."/>
            <person name="Nolan M."/>
            <person name="Tritt A."/>
            <person name="Barry K.W."/>
            <person name="Grigoriev I.V."/>
            <person name="Nagy L.G."/>
            <person name="Hibbett D."/>
            <person name="Henrissat B."/>
            <person name="Matheny P.B."/>
            <person name="Labbe J."/>
            <person name="Martin F.M."/>
        </authorList>
    </citation>
    <scope>NUCLEOTIDE SEQUENCE</scope>
    <source>
        <strain evidence="1">EC-137</strain>
    </source>
</reference>
<gene>
    <name evidence="1" type="ORF">K488DRAFT_53244</name>
</gene>